<reference evidence="2 3" key="1">
    <citation type="submission" date="2016-09" db="EMBL/GenBank/DDBJ databases">
        <authorList>
            <person name="Capua I."/>
            <person name="De Benedictis P."/>
            <person name="Joannis T."/>
            <person name="Lombin L.H."/>
            <person name="Cattoli G."/>
        </authorList>
    </citation>
    <scope>NUCLEOTIDE SEQUENCE [LARGE SCALE GENOMIC DNA]</scope>
    <source>
        <strain evidence="2 3">ANC 4671</strain>
    </source>
</reference>
<evidence type="ECO:0000259" key="1">
    <source>
        <dbReference type="Pfam" id="PF06527"/>
    </source>
</evidence>
<dbReference type="EMBL" id="MKKK01000007">
    <property type="protein sequence ID" value="OEY97530.1"/>
    <property type="molecule type" value="Genomic_DNA"/>
</dbReference>
<dbReference type="AlphaFoldDB" id="A0A1E7RDP6"/>
<evidence type="ECO:0000313" key="2">
    <source>
        <dbReference type="EMBL" id="OEY97530.1"/>
    </source>
</evidence>
<accession>A0A1E7RDP6</accession>
<protein>
    <recommendedName>
        <fullName evidence="1">TniQ domain-containing protein</fullName>
    </recommendedName>
</protein>
<dbReference type="InterPro" id="IPR009492">
    <property type="entry name" value="TniQ"/>
</dbReference>
<evidence type="ECO:0000313" key="3">
    <source>
        <dbReference type="Proteomes" id="UP000185895"/>
    </source>
</evidence>
<proteinExistence type="predicted"/>
<keyword evidence="3" id="KW-1185">Reference proteome</keyword>
<dbReference type="RefSeq" id="WP_070068994.1">
    <property type="nucleotide sequence ID" value="NZ_MKKK01000007.1"/>
</dbReference>
<dbReference type="OrthoDB" id="6296434at2"/>
<sequence>MKKSTLTHTPIPFSDEFLAGFFLRASYVNGYQSPKQMLNSTGMSIYTLSYEAIFTDENKLKKVIEHLNFSDDLLKLVIRKTPPTFQYFLWNNNQIIQPQLLSLGLNKFCPICLKNNGYWRKNWLLNPLTICLEHKITLTINCPNCHDPLSINRRSLFECTNCRYDLREHQSESSTQDDINTNHWFLDNLNSNNDNFIEIFYDIWIALLEYFSNLNIHVNKSYILRLFYDYFKNEKRFLAFLIEKIEENLVHAHPRIQLLPFFQKKSKFEHILAKILSHFEDHKQFSPQLIDKKFNKNEARHILGVSFSSFHKRLNAGILYHDQLANNEKNSFSAKILEDWLINEVRNINGTYEYHHPPHLADESDHYYTIPEMMKILDINNRNTRLFLKTPNIPTTKKYLNHYTQLCLHKDFINDFNEKYIFLSPLAKQLDVSPLTLRDKLSSLKIDPIHINKLYPAFYARKDIQHIDKSTIENIVSFKNNLGRKKKGTVIENDNNDYINLNDAAKLFNLSSAQTAQLIKYKWLLIDDIEERPYRIPIRSIDRLLQLKNDPSFVYIDDVLKALNCTADQLQKNWIMTGYLTLRHIGYWQSLPKRQVDHVLEIHKDFCTASEANDILGMHRTHITNLVSRGLIKPYLHGNHNYSVRLFKREDVKKLLEAGYGKKILTYMTKNSKKS</sequence>
<dbReference type="STRING" id="1262585.BJI46_09245"/>
<dbReference type="Proteomes" id="UP000185895">
    <property type="component" value="Unassembled WGS sequence"/>
</dbReference>
<dbReference type="Pfam" id="PF06527">
    <property type="entry name" value="TniQ"/>
    <property type="match status" value="1"/>
</dbReference>
<feature type="domain" description="TniQ" evidence="1">
    <location>
        <begin position="9"/>
        <end position="138"/>
    </location>
</feature>
<gene>
    <name evidence="2" type="ORF">BJI46_09245</name>
</gene>
<organism evidence="2 3">
    <name type="scientific">Acinetobacter qingfengensis</name>
    <dbReference type="NCBI Taxonomy" id="1262585"/>
    <lineage>
        <taxon>Bacteria</taxon>
        <taxon>Pseudomonadati</taxon>
        <taxon>Pseudomonadota</taxon>
        <taxon>Gammaproteobacteria</taxon>
        <taxon>Moraxellales</taxon>
        <taxon>Moraxellaceae</taxon>
        <taxon>Acinetobacter</taxon>
    </lineage>
</organism>
<comment type="caution">
    <text evidence="2">The sequence shown here is derived from an EMBL/GenBank/DDBJ whole genome shotgun (WGS) entry which is preliminary data.</text>
</comment>
<name>A0A1E7RDP6_9GAMM</name>